<dbReference type="AlphaFoldDB" id="A0A022VU35"/>
<dbReference type="HOGENOM" id="CLU_2147663_0_0_1"/>
<proteinExistence type="predicted"/>
<evidence type="ECO:0000313" key="1">
    <source>
        <dbReference type="EMBL" id="EZF49551.1"/>
    </source>
</evidence>
<name>A0A022VU35_TRIRU</name>
<organism evidence="1">
    <name type="scientific">Trichophyton rubrum CBS 288.86</name>
    <dbReference type="NCBI Taxonomy" id="1215330"/>
    <lineage>
        <taxon>Eukaryota</taxon>
        <taxon>Fungi</taxon>
        <taxon>Dikarya</taxon>
        <taxon>Ascomycota</taxon>
        <taxon>Pezizomycotina</taxon>
        <taxon>Eurotiomycetes</taxon>
        <taxon>Eurotiomycetidae</taxon>
        <taxon>Onygenales</taxon>
        <taxon>Arthrodermataceae</taxon>
        <taxon>Trichophyton</taxon>
    </lineage>
</organism>
<reference evidence="1" key="1">
    <citation type="submission" date="2014-02" db="EMBL/GenBank/DDBJ databases">
        <title>The Genome Sequence of Trichophyton rubrum (morphotype fischeri) CBS 288.86.</title>
        <authorList>
            <consortium name="The Broad Institute Genomics Platform"/>
            <person name="Cuomo C.A."/>
            <person name="White T.C."/>
            <person name="Graser Y."/>
            <person name="Martinez-Rossi N."/>
            <person name="Heitman J."/>
            <person name="Young S.K."/>
            <person name="Zeng Q."/>
            <person name="Gargeya S."/>
            <person name="Abouelleil A."/>
            <person name="Alvarado L."/>
            <person name="Chapman S.B."/>
            <person name="Gainer-Dewar J."/>
            <person name="Goldberg J."/>
            <person name="Griggs A."/>
            <person name="Gujja S."/>
            <person name="Hansen M."/>
            <person name="Howarth C."/>
            <person name="Imamovic A."/>
            <person name="Larimer J."/>
            <person name="Martinez D."/>
            <person name="Murphy C."/>
            <person name="Pearson M.D."/>
            <person name="Persinoti G."/>
            <person name="Poon T."/>
            <person name="Priest M."/>
            <person name="Roberts A.D."/>
            <person name="Saif S."/>
            <person name="Shea T.D."/>
            <person name="Sykes S.N."/>
            <person name="Wortman J."/>
            <person name="Nusbaum C."/>
            <person name="Birren B."/>
        </authorList>
    </citation>
    <scope>NUCLEOTIDE SEQUENCE [LARGE SCALE GENOMIC DNA]</scope>
    <source>
        <strain evidence="1">CBS 288.86</strain>
    </source>
</reference>
<dbReference type="Proteomes" id="UP000023758">
    <property type="component" value="Unassembled WGS sequence"/>
</dbReference>
<accession>A0A022VU35</accession>
<protein>
    <submittedName>
        <fullName evidence="1">Uncharacterized protein</fullName>
    </submittedName>
</protein>
<gene>
    <name evidence="1" type="ORF">H103_06933</name>
</gene>
<dbReference type="EMBL" id="KK207901">
    <property type="protein sequence ID" value="EZF49551.1"/>
    <property type="molecule type" value="Genomic_DNA"/>
</dbReference>
<sequence length="112" mass="13047">MILQFYDIFSTNLVLETIEMIPQLLSRPLASLNIFQTTPHQRTGSWPEFRMIPELLLQSTPFLTSIYIYIRVYIFICGPSFGEGLYLHRAWILVLFGVETPSCSDLSRKTHY</sequence>